<evidence type="ECO:0000256" key="2">
    <source>
        <dbReference type="SAM" id="Phobius"/>
    </source>
</evidence>
<dbReference type="Gene3D" id="1.10.510.10">
    <property type="entry name" value="Transferase(Phosphotransferase) domain 1"/>
    <property type="match status" value="1"/>
</dbReference>
<feature type="compositionally biased region" description="Acidic residues" evidence="1">
    <location>
        <begin position="700"/>
        <end position="711"/>
    </location>
</feature>
<dbReference type="EMBL" id="CAXLJM020000067">
    <property type="protein sequence ID" value="CAL8122126.1"/>
    <property type="molecule type" value="Genomic_DNA"/>
</dbReference>
<feature type="transmembrane region" description="Helical" evidence="2">
    <location>
        <begin position="274"/>
        <end position="297"/>
    </location>
</feature>
<dbReference type="InterPro" id="IPR000719">
    <property type="entry name" value="Prot_kinase_dom"/>
</dbReference>
<organism evidence="5 6">
    <name type="scientific">Orchesella dallaii</name>
    <dbReference type="NCBI Taxonomy" id="48710"/>
    <lineage>
        <taxon>Eukaryota</taxon>
        <taxon>Metazoa</taxon>
        <taxon>Ecdysozoa</taxon>
        <taxon>Arthropoda</taxon>
        <taxon>Hexapoda</taxon>
        <taxon>Collembola</taxon>
        <taxon>Entomobryomorpha</taxon>
        <taxon>Entomobryoidea</taxon>
        <taxon>Orchesellidae</taxon>
        <taxon>Orchesellinae</taxon>
        <taxon>Orchesella</taxon>
    </lineage>
</organism>
<dbReference type="CDD" id="cd00192">
    <property type="entry name" value="PTKc"/>
    <property type="match status" value="1"/>
</dbReference>
<feature type="compositionally biased region" description="Basic and acidic residues" evidence="1">
    <location>
        <begin position="323"/>
        <end position="332"/>
    </location>
</feature>
<accession>A0ABP1RAY8</accession>
<name>A0ABP1RAY8_9HEXA</name>
<keyword evidence="2" id="KW-1133">Transmembrane helix</keyword>
<feature type="region of interest" description="Disordered" evidence="1">
    <location>
        <begin position="683"/>
        <end position="711"/>
    </location>
</feature>
<evidence type="ECO:0000256" key="1">
    <source>
        <dbReference type="SAM" id="MobiDB-lite"/>
    </source>
</evidence>
<feature type="chain" id="PRO_5046727090" description="Protein kinase domain-containing protein" evidence="3">
    <location>
        <begin position="29"/>
        <end position="711"/>
    </location>
</feature>
<keyword evidence="2" id="KW-0472">Membrane</keyword>
<sequence length="711" mass="79480">MANHSRFLNLLTFTIFSATLTCASIVEAQQAARDAQVCGVINTSSGDRLELKEGVSLSHEDFEKVSLMKLKGAEFFPDTKRNCAIKICGFTSYADRPPQISNTSLIGSWSDYADCKIFTAFDTKAPSAIYNDKFNASSVSCGCNKGIANCLFNCFERPIYWNENDCAYLYQETFCRNCYFNSISILKNGGFTTDNTHHIRSVIVRDNCTLTQDITGLNKIWRFQNVSTVFQHNSTRTANNIMSGFLDHPEIFHCSCDGSPPVPLPNNQNHTELFIIYVLAGVAAAMSIASIALAILLRKSKSKSDNGCENGCENDGENGGENGGEKGLENGRENWRENGLQDIDYSQIEKAPLDPKFEIPKSLFQSDSKRLGEGQFGTVVRGKLYIAIKSVKASTEHNSFAALQQEIKIMSLLSAHENVVRFFGFCNEKISIGQLDLIMELCINGSLLVHLREMICPQLKKGLNRVMQLRKRQNALKTVDGYTDEEPLVAANNIEQEHEALELSVFQKFLQWCVEIANGMNYITSKKVVHVDLAARNILLNHTFVAKICDFGLSRKLYLKLYSRSDQENLKLPTRWIAPEILEGKVFSPKSDVWSFGVTAWEIFSLGQTPYGTPGVNLQDLRDEVRLKKVGLATDDVYEKISQCWNWVPDKRPGFEELRDFFRAQKLKTAVPVPVPQQIAVQEEAPPAVPQVNYANMPGDTDDSDSDSAPT</sequence>
<feature type="region of interest" description="Disordered" evidence="1">
    <location>
        <begin position="302"/>
        <end position="332"/>
    </location>
</feature>
<keyword evidence="2" id="KW-0812">Transmembrane</keyword>
<evidence type="ECO:0000259" key="4">
    <source>
        <dbReference type="PROSITE" id="PS50011"/>
    </source>
</evidence>
<dbReference type="PROSITE" id="PS00109">
    <property type="entry name" value="PROTEIN_KINASE_TYR"/>
    <property type="match status" value="1"/>
</dbReference>
<dbReference type="PROSITE" id="PS50011">
    <property type="entry name" value="PROTEIN_KINASE_DOM"/>
    <property type="match status" value="1"/>
</dbReference>
<dbReference type="Gene3D" id="3.30.200.20">
    <property type="entry name" value="Phosphorylase Kinase, domain 1"/>
    <property type="match status" value="1"/>
</dbReference>
<keyword evidence="3" id="KW-0732">Signal</keyword>
<dbReference type="InterPro" id="IPR011009">
    <property type="entry name" value="Kinase-like_dom_sf"/>
</dbReference>
<protein>
    <recommendedName>
        <fullName evidence="4">Protein kinase domain-containing protein</fullName>
    </recommendedName>
</protein>
<dbReference type="PANTHER" id="PTHR24416:SF621">
    <property type="entry name" value="TYROSINE KINASE RECEPTOR CAD96CA"/>
    <property type="match status" value="1"/>
</dbReference>
<dbReference type="InterPro" id="IPR008266">
    <property type="entry name" value="Tyr_kinase_AS"/>
</dbReference>
<comment type="caution">
    <text evidence="5">The sequence shown here is derived from an EMBL/GenBank/DDBJ whole genome shotgun (WGS) entry which is preliminary data.</text>
</comment>
<feature type="domain" description="Protein kinase" evidence="4">
    <location>
        <begin position="365"/>
        <end position="662"/>
    </location>
</feature>
<dbReference type="InterPro" id="IPR050122">
    <property type="entry name" value="RTK"/>
</dbReference>
<keyword evidence="6" id="KW-1185">Reference proteome</keyword>
<proteinExistence type="predicted"/>
<evidence type="ECO:0000313" key="5">
    <source>
        <dbReference type="EMBL" id="CAL8122126.1"/>
    </source>
</evidence>
<evidence type="ECO:0000256" key="3">
    <source>
        <dbReference type="SAM" id="SignalP"/>
    </source>
</evidence>
<dbReference type="Pfam" id="PF07714">
    <property type="entry name" value="PK_Tyr_Ser-Thr"/>
    <property type="match status" value="1"/>
</dbReference>
<dbReference type="InterPro" id="IPR001245">
    <property type="entry name" value="Ser-Thr/Tyr_kinase_cat_dom"/>
</dbReference>
<reference evidence="5 6" key="1">
    <citation type="submission" date="2024-08" db="EMBL/GenBank/DDBJ databases">
        <authorList>
            <person name="Cucini C."/>
            <person name="Frati F."/>
        </authorList>
    </citation>
    <scope>NUCLEOTIDE SEQUENCE [LARGE SCALE GENOMIC DNA]</scope>
</reference>
<feature type="signal peptide" evidence="3">
    <location>
        <begin position="1"/>
        <end position="28"/>
    </location>
</feature>
<evidence type="ECO:0000313" key="6">
    <source>
        <dbReference type="Proteomes" id="UP001642540"/>
    </source>
</evidence>
<dbReference type="Proteomes" id="UP001642540">
    <property type="component" value="Unassembled WGS sequence"/>
</dbReference>
<gene>
    <name evidence="5" type="ORF">ODALV1_LOCUS19686</name>
</gene>
<dbReference type="SUPFAM" id="SSF56112">
    <property type="entry name" value="Protein kinase-like (PK-like)"/>
    <property type="match status" value="1"/>
</dbReference>
<dbReference type="PANTHER" id="PTHR24416">
    <property type="entry name" value="TYROSINE-PROTEIN KINASE RECEPTOR"/>
    <property type="match status" value="1"/>
</dbReference>